<dbReference type="Gene3D" id="3.40.50.720">
    <property type="entry name" value="NAD(P)-binding Rossmann-like Domain"/>
    <property type="match status" value="1"/>
</dbReference>
<name>A0A9P8UGE8_9PEZI</name>
<dbReference type="GO" id="GO:0016491">
    <property type="term" value="F:oxidoreductase activity"/>
    <property type="evidence" value="ECO:0007669"/>
    <property type="project" value="UniProtKB-KW"/>
</dbReference>
<comment type="caution">
    <text evidence="2">The sequence shown here is derived from an EMBL/GenBank/DDBJ whole genome shotgun (WGS) entry which is preliminary data.</text>
</comment>
<dbReference type="GeneID" id="70132131"/>
<dbReference type="EMBL" id="JAGPXC010000006">
    <property type="protein sequence ID" value="KAH6651701.1"/>
    <property type="molecule type" value="Genomic_DNA"/>
</dbReference>
<dbReference type="PRINTS" id="PR00081">
    <property type="entry name" value="GDHRDH"/>
</dbReference>
<dbReference type="PANTHER" id="PTHR43157">
    <property type="entry name" value="PHOSPHATIDYLINOSITOL-GLYCAN BIOSYNTHESIS CLASS F PROTEIN-RELATED"/>
    <property type="match status" value="1"/>
</dbReference>
<proteinExistence type="predicted"/>
<organism evidence="2 3">
    <name type="scientific">Truncatella angustata</name>
    <dbReference type="NCBI Taxonomy" id="152316"/>
    <lineage>
        <taxon>Eukaryota</taxon>
        <taxon>Fungi</taxon>
        <taxon>Dikarya</taxon>
        <taxon>Ascomycota</taxon>
        <taxon>Pezizomycotina</taxon>
        <taxon>Sordariomycetes</taxon>
        <taxon>Xylariomycetidae</taxon>
        <taxon>Amphisphaeriales</taxon>
        <taxon>Sporocadaceae</taxon>
        <taxon>Truncatella</taxon>
    </lineage>
</organism>
<keyword evidence="3" id="KW-1185">Reference proteome</keyword>
<protein>
    <submittedName>
        <fullName evidence="2">Short chain dehydrogenase</fullName>
    </submittedName>
</protein>
<dbReference type="PANTHER" id="PTHR43157:SF31">
    <property type="entry name" value="PHOSPHATIDYLINOSITOL-GLYCAN BIOSYNTHESIS CLASS F PROTEIN"/>
    <property type="match status" value="1"/>
</dbReference>
<reference evidence="2" key="1">
    <citation type="journal article" date="2021" name="Nat. Commun.">
        <title>Genetic determinants of endophytism in the Arabidopsis root mycobiome.</title>
        <authorList>
            <person name="Mesny F."/>
            <person name="Miyauchi S."/>
            <person name="Thiergart T."/>
            <person name="Pickel B."/>
            <person name="Atanasova L."/>
            <person name="Karlsson M."/>
            <person name="Huettel B."/>
            <person name="Barry K.W."/>
            <person name="Haridas S."/>
            <person name="Chen C."/>
            <person name="Bauer D."/>
            <person name="Andreopoulos W."/>
            <person name="Pangilinan J."/>
            <person name="LaButti K."/>
            <person name="Riley R."/>
            <person name="Lipzen A."/>
            <person name="Clum A."/>
            <person name="Drula E."/>
            <person name="Henrissat B."/>
            <person name="Kohler A."/>
            <person name="Grigoriev I.V."/>
            <person name="Martin F.M."/>
            <person name="Hacquard S."/>
        </authorList>
    </citation>
    <scope>NUCLEOTIDE SEQUENCE</scope>
    <source>
        <strain evidence="2">MPI-SDFR-AT-0073</strain>
    </source>
</reference>
<accession>A0A9P8UGE8</accession>
<dbReference type="RefSeq" id="XP_045955979.1">
    <property type="nucleotide sequence ID" value="XM_046103239.1"/>
</dbReference>
<dbReference type="AlphaFoldDB" id="A0A9P8UGE8"/>
<dbReference type="SUPFAM" id="SSF51735">
    <property type="entry name" value="NAD(P)-binding Rossmann-fold domains"/>
    <property type="match status" value="1"/>
</dbReference>
<keyword evidence="1" id="KW-0560">Oxidoreductase</keyword>
<evidence type="ECO:0000313" key="3">
    <source>
        <dbReference type="Proteomes" id="UP000758603"/>
    </source>
</evidence>
<dbReference type="Proteomes" id="UP000758603">
    <property type="component" value="Unassembled WGS sequence"/>
</dbReference>
<dbReference type="Pfam" id="PF00106">
    <property type="entry name" value="adh_short"/>
    <property type="match status" value="1"/>
</dbReference>
<sequence>MAYSLIEGKMSKIFITGSSDGLGLLSAQALASRGHKVYLHARNAQRAEDARRGCPQATDCLIGNLSSTSETKSLAEKLNENGPWDAIIHNAGIMRGGEGGELFTINTMAPYLLTCLVDPPPKRYVFLSSGMHQGGDASLRNIERCGYSDSKLHNIMLAFWFSRRFGNKVACNSMDPGWVATKMGGSSAPDDIDAAVDTYVMLAEGGGAAKGQTGMHWYQKHLRNTKPAAADEQVQDKLISVLQHVSGVMPLK</sequence>
<dbReference type="InterPro" id="IPR002347">
    <property type="entry name" value="SDR_fam"/>
</dbReference>
<evidence type="ECO:0000313" key="2">
    <source>
        <dbReference type="EMBL" id="KAH6651701.1"/>
    </source>
</evidence>
<dbReference type="OrthoDB" id="191139at2759"/>
<gene>
    <name evidence="2" type="ORF">BKA67DRAFT_571618</name>
</gene>
<dbReference type="InterPro" id="IPR036291">
    <property type="entry name" value="NAD(P)-bd_dom_sf"/>
</dbReference>
<evidence type="ECO:0000256" key="1">
    <source>
        <dbReference type="ARBA" id="ARBA00023002"/>
    </source>
</evidence>